<dbReference type="InterPro" id="IPR036388">
    <property type="entry name" value="WH-like_DNA-bd_sf"/>
</dbReference>
<dbReference type="SUPFAM" id="SSF46689">
    <property type="entry name" value="Homeodomain-like"/>
    <property type="match status" value="1"/>
</dbReference>
<dbReference type="EMBL" id="JANDBC010000001">
    <property type="protein sequence ID" value="MCP9290611.1"/>
    <property type="molecule type" value="Genomic_DNA"/>
</dbReference>
<dbReference type="AlphaFoldDB" id="A0A9X2L1I7"/>
<dbReference type="Gene3D" id="1.10.10.10">
    <property type="entry name" value="Winged helix-like DNA-binding domain superfamily/Winged helix DNA-binding domain"/>
    <property type="match status" value="1"/>
</dbReference>
<name>A0A9X2L1I7_9BACT</name>
<dbReference type="Proteomes" id="UP001139125">
    <property type="component" value="Unassembled WGS sequence"/>
</dbReference>
<reference evidence="1" key="1">
    <citation type="submission" date="2022-06" db="EMBL/GenBank/DDBJ databases">
        <title>Gracilimonas sp. CAU 1638 isolated from sea sediment.</title>
        <authorList>
            <person name="Kim W."/>
        </authorList>
    </citation>
    <scope>NUCLEOTIDE SEQUENCE</scope>
    <source>
        <strain evidence="1">CAU 1638</strain>
    </source>
</reference>
<comment type="caution">
    <text evidence="1">The sequence shown here is derived from an EMBL/GenBank/DDBJ whole genome shotgun (WGS) entry which is preliminary data.</text>
</comment>
<sequence>MEWKDHIVSEPKVLFGKPRVKGTRISVELILDKLGNGVTKEELMESYPNLTEHQIQACISFAADKLKSEVAYSDEK</sequence>
<protein>
    <submittedName>
        <fullName evidence="1">DUF433 domain-containing protein</fullName>
    </submittedName>
</protein>
<dbReference type="InterPro" id="IPR007367">
    <property type="entry name" value="DUF433"/>
</dbReference>
<dbReference type="Pfam" id="PF04255">
    <property type="entry name" value="DUF433"/>
    <property type="match status" value="1"/>
</dbReference>
<proteinExistence type="predicted"/>
<evidence type="ECO:0000313" key="1">
    <source>
        <dbReference type="EMBL" id="MCP9290611.1"/>
    </source>
</evidence>
<organism evidence="1 2">
    <name type="scientific">Gracilimonas sediminicola</name>
    <dbReference type="NCBI Taxonomy" id="2952158"/>
    <lineage>
        <taxon>Bacteria</taxon>
        <taxon>Pseudomonadati</taxon>
        <taxon>Balneolota</taxon>
        <taxon>Balneolia</taxon>
        <taxon>Balneolales</taxon>
        <taxon>Balneolaceae</taxon>
        <taxon>Gracilimonas</taxon>
    </lineage>
</organism>
<dbReference type="PANTHER" id="PTHR34849:SF3">
    <property type="entry name" value="SSR2962 PROTEIN"/>
    <property type="match status" value="1"/>
</dbReference>
<accession>A0A9X2L1I7</accession>
<dbReference type="InterPro" id="IPR009057">
    <property type="entry name" value="Homeodomain-like_sf"/>
</dbReference>
<keyword evidence="2" id="KW-1185">Reference proteome</keyword>
<dbReference type="RefSeq" id="WP_255132844.1">
    <property type="nucleotide sequence ID" value="NZ_JANDBC010000001.1"/>
</dbReference>
<gene>
    <name evidence="1" type="ORF">NM125_03320</name>
</gene>
<evidence type="ECO:0000313" key="2">
    <source>
        <dbReference type="Proteomes" id="UP001139125"/>
    </source>
</evidence>
<dbReference type="PANTHER" id="PTHR34849">
    <property type="entry name" value="SSL5025 PROTEIN"/>
    <property type="match status" value="1"/>
</dbReference>